<dbReference type="AlphaFoldDB" id="A0A1L7UB73"/>
<gene>
    <name evidence="1" type="ORF">FMAN_09695</name>
</gene>
<accession>A0A1L7UB73</accession>
<comment type="caution">
    <text evidence="1">The sequence shown here is derived from an EMBL/GenBank/DDBJ whole genome shotgun (WGS) entry which is preliminary data.</text>
</comment>
<name>A0A1L7UB73_FUSMA</name>
<proteinExistence type="predicted"/>
<dbReference type="Proteomes" id="UP000184255">
    <property type="component" value="Unassembled WGS sequence"/>
</dbReference>
<keyword evidence="2" id="KW-1185">Reference proteome</keyword>
<dbReference type="RefSeq" id="XP_041690799.1">
    <property type="nucleotide sequence ID" value="XM_041825416.1"/>
</dbReference>
<protein>
    <submittedName>
        <fullName evidence="1">Uncharacterized protein</fullName>
    </submittedName>
</protein>
<dbReference type="VEuPathDB" id="FungiDB:FMAN_09695"/>
<evidence type="ECO:0000313" key="1">
    <source>
        <dbReference type="EMBL" id="CVL07960.1"/>
    </source>
</evidence>
<organism evidence="1 2">
    <name type="scientific">Fusarium mangiferae</name>
    <name type="common">Mango malformation disease fungus</name>
    <dbReference type="NCBI Taxonomy" id="192010"/>
    <lineage>
        <taxon>Eukaryota</taxon>
        <taxon>Fungi</taxon>
        <taxon>Dikarya</taxon>
        <taxon>Ascomycota</taxon>
        <taxon>Pezizomycotina</taxon>
        <taxon>Sordariomycetes</taxon>
        <taxon>Hypocreomycetidae</taxon>
        <taxon>Hypocreales</taxon>
        <taxon>Nectriaceae</taxon>
        <taxon>Fusarium</taxon>
        <taxon>Fusarium fujikuroi species complex</taxon>
    </lineage>
</organism>
<dbReference type="EMBL" id="FCQH01000021">
    <property type="protein sequence ID" value="CVL07960.1"/>
    <property type="molecule type" value="Genomic_DNA"/>
</dbReference>
<dbReference type="GeneID" id="65088954"/>
<sequence>MTAFQGSSLGDTAAEADSDDRIVLQDGLGLVQVGDVGKAFDVVAFSGDIQAHKLYAAACRKNKENVKIIHELPLPSGRALVPEDFTHAAMDIMKEYGTTARLSSVSKTMMKLVLRSELYENEAITELHELAVNLVYTYMVPACLELATAKDAGSARSSGFFDKIEAVSVEFDALESHDIQAAVTFTQYFRYRGNPDRKKQILQLGETRAYV</sequence>
<reference evidence="2" key="1">
    <citation type="journal article" date="2016" name="Genome Biol. Evol.">
        <title>Comparative 'omics' of the Fusarium fujikuroi species complex highlights differences in genetic potential and metabolite synthesis.</title>
        <authorList>
            <person name="Niehaus E.-M."/>
            <person name="Muensterkoetter M."/>
            <person name="Proctor R.H."/>
            <person name="Brown D.W."/>
            <person name="Sharon A."/>
            <person name="Idan Y."/>
            <person name="Oren-Young L."/>
            <person name="Sieber C.M."/>
            <person name="Novak O."/>
            <person name="Pencik A."/>
            <person name="Tarkowska D."/>
            <person name="Hromadova K."/>
            <person name="Freeman S."/>
            <person name="Maymon M."/>
            <person name="Elazar M."/>
            <person name="Youssef S.A."/>
            <person name="El-Shabrawy E.S.M."/>
            <person name="Shalaby A.B.A."/>
            <person name="Houterman P."/>
            <person name="Brock N.L."/>
            <person name="Burkhardt I."/>
            <person name="Tsavkelova E.A."/>
            <person name="Dickschat J.S."/>
            <person name="Galuszka P."/>
            <person name="Gueldener U."/>
            <person name="Tudzynski B."/>
        </authorList>
    </citation>
    <scope>NUCLEOTIDE SEQUENCE [LARGE SCALE GENOMIC DNA]</scope>
    <source>
        <strain evidence="2">MRC7560</strain>
    </source>
</reference>
<evidence type="ECO:0000313" key="2">
    <source>
        <dbReference type="Proteomes" id="UP000184255"/>
    </source>
</evidence>